<evidence type="ECO:0000313" key="8">
    <source>
        <dbReference type="Proteomes" id="UP001178507"/>
    </source>
</evidence>
<feature type="domain" description="Ion transport" evidence="6">
    <location>
        <begin position="155"/>
        <end position="408"/>
    </location>
</feature>
<dbReference type="InterPro" id="IPR027359">
    <property type="entry name" value="Volt_channel_dom_sf"/>
</dbReference>
<evidence type="ECO:0000259" key="6">
    <source>
        <dbReference type="Pfam" id="PF00520"/>
    </source>
</evidence>
<organism evidence="7 8">
    <name type="scientific">Effrenium voratum</name>
    <dbReference type="NCBI Taxonomy" id="2562239"/>
    <lineage>
        <taxon>Eukaryota</taxon>
        <taxon>Sar</taxon>
        <taxon>Alveolata</taxon>
        <taxon>Dinophyceae</taxon>
        <taxon>Suessiales</taxon>
        <taxon>Symbiodiniaceae</taxon>
        <taxon>Effrenium</taxon>
    </lineage>
</organism>
<reference evidence="7" key="1">
    <citation type="submission" date="2023-08" db="EMBL/GenBank/DDBJ databases">
        <authorList>
            <person name="Chen Y."/>
            <person name="Shah S."/>
            <person name="Dougan E. K."/>
            <person name="Thang M."/>
            <person name="Chan C."/>
        </authorList>
    </citation>
    <scope>NUCLEOTIDE SEQUENCE</scope>
</reference>
<dbReference type="InterPro" id="IPR005821">
    <property type="entry name" value="Ion_trans_dom"/>
</dbReference>
<feature type="transmembrane region" description="Helical" evidence="5">
    <location>
        <begin position="383"/>
        <end position="408"/>
    </location>
</feature>
<dbReference type="EMBL" id="CAUJNA010001130">
    <property type="protein sequence ID" value="CAJ1384610.1"/>
    <property type="molecule type" value="Genomic_DNA"/>
</dbReference>
<dbReference type="Gene3D" id="1.10.287.70">
    <property type="match status" value="1"/>
</dbReference>
<dbReference type="PANTHER" id="PTHR10037">
    <property type="entry name" value="VOLTAGE-GATED CATION CHANNEL CALCIUM AND SODIUM"/>
    <property type="match status" value="1"/>
</dbReference>
<comment type="caution">
    <text evidence="7">The sequence shown here is derived from an EMBL/GenBank/DDBJ whole genome shotgun (WGS) entry which is preliminary data.</text>
</comment>
<accession>A0AA36IDA2</accession>
<dbReference type="GO" id="GO:0001518">
    <property type="term" value="C:voltage-gated sodium channel complex"/>
    <property type="evidence" value="ECO:0007669"/>
    <property type="project" value="TreeGrafter"/>
</dbReference>
<feature type="transmembrane region" description="Helical" evidence="5">
    <location>
        <begin position="281"/>
        <end position="299"/>
    </location>
</feature>
<dbReference type="AlphaFoldDB" id="A0AA36IDA2"/>
<dbReference type="Gene3D" id="1.20.120.350">
    <property type="entry name" value="Voltage-gated potassium channels. Chain C"/>
    <property type="match status" value="1"/>
</dbReference>
<evidence type="ECO:0000313" key="7">
    <source>
        <dbReference type="EMBL" id="CAJ1384610.1"/>
    </source>
</evidence>
<evidence type="ECO:0000256" key="3">
    <source>
        <dbReference type="ARBA" id="ARBA00022989"/>
    </source>
</evidence>
<dbReference type="GO" id="GO:0005248">
    <property type="term" value="F:voltage-gated sodium channel activity"/>
    <property type="evidence" value="ECO:0007669"/>
    <property type="project" value="TreeGrafter"/>
</dbReference>
<keyword evidence="3 5" id="KW-1133">Transmembrane helix</keyword>
<evidence type="ECO:0000256" key="4">
    <source>
        <dbReference type="ARBA" id="ARBA00023136"/>
    </source>
</evidence>
<feature type="transmembrane region" description="Helical" evidence="5">
    <location>
        <begin position="349"/>
        <end position="371"/>
    </location>
</feature>
<feature type="transmembrane region" description="Helical" evidence="5">
    <location>
        <begin position="195"/>
        <end position="214"/>
    </location>
</feature>
<keyword evidence="4 5" id="KW-0472">Membrane</keyword>
<evidence type="ECO:0000256" key="2">
    <source>
        <dbReference type="ARBA" id="ARBA00022692"/>
    </source>
</evidence>
<sequence>MANRLSLSKGEWDERILQDPKARPRPLELLSAQSFGHLPEEASGIPALLRQHHEAVMRRLDLQDDLLHKVLNGMISPAFAMMPEEDAMREGSPPKKVPQTQTSHASLLTSYTMEDLQHKDDALQAHSQHSRKRFATPTQKARRIDENCLQMVVKHHVFEAFFALVVISNAVFIGIDVQRTVTTGVSRSTDIQVIQYSYTGLFLLELLMRILAFGRKFFVSEEWMWAWLDLFIVTSSLWEVIVDIVQAALEGQGDLESIAGISNMKSFRIIRLTRLLKTAQFIRIFRFVMALRMLVTSIISTLKALLWALVLLALIVYVFAVLFTQAVYEHKNDPAAPAMPLREAEASTRYFGSLAESMLSLFMSIAGGVSWEEVIGPLKEISIVWALCFVFYVAFTYFAVLNVVTGVFCQSAIESAQNDHAMVVQALMDNKAAHIAKLRSLFNHLNGQDNDAGIITLGMFEEKINSPAVREYFEALGLDIWDAWSFFKLLDAAGDGAVDLEDFFDGCLRFRGPARAMDMGRIMQDQRWLIRSQGRFQTFVGRELVSLKSDVTDLLQHLAIKTTANQWAPSQWKAP</sequence>
<protein>
    <recommendedName>
        <fullName evidence="6">Ion transport domain-containing protein</fullName>
    </recommendedName>
</protein>
<keyword evidence="2 5" id="KW-0812">Transmembrane</keyword>
<comment type="subcellular location">
    <subcellularLocation>
        <location evidence="1">Membrane</location>
        <topology evidence="1">Multi-pass membrane protein</topology>
    </subcellularLocation>
</comment>
<dbReference type="Gene3D" id="1.10.238.10">
    <property type="entry name" value="EF-hand"/>
    <property type="match status" value="1"/>
</dbReference>
<dbReference type="Proteomes" id="UP001178507">
    <property type="component" value="Unassembled WGS sequence"/>
</dbReference>
<dbReference type="InterPro" id="IPR043203">
    <property type="entry name" value="VGCC_Ca_Na"/>
</dbReference>
<gene>
    <name evidence="7" type="ORF">EVOR1521_LOCUS11442</name>
</gene>
<proteinExistence type="predicted"/>
<name>A0AA36IDA2_9DINO</name>
<dbReference type="SUPFAM" id="SSF47473">
    <property type="entry name" value="EF-hand"/>
    <property type="match status" value="1"/>
</dbReference>
<keyword evidence="8" id="KW-1185">Reference proteome</keyword>
<feature type="transmembrane region" description="Helical" evidence="5">
    <location>
        <begin position="157"/>
        <end position="175"/>
    </location>
</feature>
<dbReference type="SUPFAM" id="SSF81324">
    <property type="entry name" value="Voltage-gated potassium channels"/>
    <property type="match status" value="1"/>
</dbReference>
<feature type="transmembrane region" description="Helical" evidence="5">
    <location>
        <begin position="305"/>
        <end position="328"/>
    </location>
</feature>
<dbReference type="Pfam" id="PF00520">
    <property type="entry name" value="Ion_trans"/>
    <property type="match status" value="1"/>
</dbReference>
<dbReference type="PANTHER" id="PTHR10037:SF62">
    <property type="entry name" value="SODIUM CHANNEL PROTEIN 60E"/>
    <property type="match status" value="1"/>
</dbReference>
<dbReference type="InterPro" id="IPR011992">
    <property type="entry name" value="EF-hand-dom_pair"/>
</dbReference>
<evidence type="ECO:0000256" key="1">
    <source>
        <dbReference type="ARBA" id="ARBA00004141"/>
    </source>
</evidence>
<evidence type="ECO:0000256" key="5">
    <source>
        <dbReference type="SAM" id="Phobius"/>
    </source>
</evidence>